<dbReference type="Proteomes" id="UP000320672">
    <property type="component" value="Chromosome"/>
</dbReference>
<protein>
    <submittedName>
        <fullName evidence="2">Ribonuclease Z</fullName>
    </submittedName>
</protein>
<evidence type="ECO:0000259" key="1">
    <source>
        <dbReference type="Pfam" id="PF12706"/>
    </source>
</evidence>
<evidence type="ECO:0000313" key="3">
    <source>
        <dbReference type="Proteomes" id="UP000320672"/>
    </source>
</evidence>
<reference evidence="2 3" key="1">
    <citation type="submission" date="2019-02" db="EMBL/GenBank/DDBJ databases">
        <title>Deep-cultivation of Planctomycetes and their phenomic and genomic characterization uncovers novel biology.</title>
        <authorList>
            <person name="Wiegand S."/>
            <person name="Jogler M."/>
            <person name="Boedeker C."/>
            <person name="Pinto D."/>
            <person name="Vollmers J."/>
            <person name="Rivas-Marin E."/>
            <person name="Kohn T."/>
            <person name="Peeters S.H."/>
            <person name="Heuer A."/>
            <person name="Rast P."/>
            <person name="Oberbeckmann S."/>
            <person name="Bunk B."/>
            <person name="Jeske O."/>
            <person name="Meyerdierks A."/>
            <person name="Storesund J.E."/>
            <person name="Kallscheuer N."/>
            <person name="Luecker S."/>
            <person name="Lage O.M."/>
            <person name="Pohl T."/>
            <person name="Merkel B.J."/>
            <person name="Hornburger P."/>
            <person name="Mueller R.-W."/>
            <person name="Bruemmer F."/>
            <person name="Labrenz M."/>
            <person name="Spormann A.M."/>
            <person name="Op den Camp H."/>
            <person name="Overmann J."/>
            <person name="Amann R."/>
            <person name="Jetten M.S.M."/>
            <person name="Mascher T."/>
            <person name="Medema M.H."/>
            <person name="Devos D.P."/>
            <person name="Kaster A.-K."/>
            <person name="Ovreas L."/>
            <person name="Rohde M."/>
            <person name="Galperin M.Y."/>
            <person name="Jogler C."/>
        </authorList>
    </citation>
    <scope>NUCLEOTIDE SEQUENCE [LARGE SCALE GENOMIC DNA]</scope>
    <source>
        <strain evidence="2 3">FF011L</strain>
    </source>
</reference>
<dbReference type="PANTHER" id="PTHR46018:SF2">
    <property type="entry name" value="ZINC PHOSPHODIESTERASE ELAC PROTEIN 1"/>
    <property type="match status" value="1"/>
</dbReference>
<dbReference type="GO" id="GO:0042781">
    <property type="term" value="F:3'-tRNA processing endoribonuclease activity"/>
    <property type="evidence" value="ECO:0007669"/>
    <property type="project" value="TreeGrafter"/>
</dbReference>
<keyword evidence="3" id="KW-1185">Reference proteome</keyword>
<organism evidence="2 3">
    <name type="scientific">Roseimaritima multifibrata</name>
    <dbReference type="NCBI Taxonomy" id="1930274"/>
    <lineage>
        <taxon>Bacteria</taxon>
        <taxon>Pseudomonadati</taxon>
        <taxon>Planctomycetota</taxon>
        <taxon>Planctomycetia</taxon>
        <taxon>Pirellulales</taxon>
        <taxon>Pirellulaceae</taxon>
        <taxon>Roseimaritima</taxon>
    </lineage>
</organism>
<name>A0A517MCT6_9BACT</name>
<dbReference type="EMBL" id="CP036262">
    <property type="protein sequence ID" value="QDS92698.1"/>
    <property type="molecule type" value="Genomic_DNA"/>
</dbReference>
<evidence type="ECO:0000313" key="2">
    <source>
        <dbReference type="EMBL" id="QDS92698.1"/>
    </source>
</evidence>
<dbReference type="PANTHER" id="PTHR46018">
    <property type="entry name" value="ZINC PHOSPHODIESTERASE ELAC PROTEIN 1"/>
    <property type="match status" value="1"/>
</dbReference>
<dbReference type="SUPFAM" id="SSF56281">
    <property type="entry name" value="Metallo-hydrolase/oxidoreductase"/>
    <property type="match status" value="1"/>
</dbReference>
<dbReference type="AlphaFoldDB" id="A0A517MCT6"/>
<sequence length="247" mass="27428">MELHCLGTAGYHPNETRHTSSYFIPEAGLLLDAGTGLFRLPPLIQTDRLDILLSHTHLDHVVGLTFLLGILHQHPVQTVRVWARQEKIDAIQNHLLDPSLFPVPLDVEWMALEEHTPDLLGGGKLTWFSLEHPGGSTGFRIDWPGHSLAYVTDTIADPIADYVGKIRGVNLLLHECNFRDTQRQWAELTGHSWTSRVAAVASMAAVKQLVFVHLNPLETDGDPIDLQAAQLLVPGAMIAEDKQVLQF</sequence>
<accession>A0A517MCT6</accession>
<dbReference type="Pfam" id="PF12706">
    <property type="entry name" value="Lactamase_B_2"/>
    <property type="match status" value="1"/>
</dbReference>
<feature type="domain" description="Metallo-beta-lactamase" evidence="1">
    <location>
        <begin position="29"/>
        <end position="213"/>
    </location>
</feature>
<dbReference type="InterPro" id="IPR036866">
    <property type="entry name" value="RibonucZ/Hydroxyglut_hydro"/>
</dbReference>
<dbReference type="KEGG" id="rml:FF011L_14470"/>
<dbReference type="InterPro" id="IPR001279">
    <property type="entry name" value="Metallo-B-lactamas"/>
</dbReference>
<proteinExistence type="predicted"/>
<dbReference type="Gene3D" id="3.60.15.10">
    <property type="entry name" value="Ribonuclease Z/Hydroxyacylglutathione hydrolase-like"/>
    <property type="match status" value="1"/>
</dbReference>
<gene>
    <name evidence="2" type="ORF">FF011L_14470</name>
</gene>